<dbReference type="Ensembl" id="ENSECRT00000028094.1">
    <property type="protein sequence ID" value="ENSECRP00000027520.1"/>
    <property type="gene ID" value="ENSECRG00000018623.1"/>
</dbReference>
<keyword evidence="1" id="KW-0472">Membrane</keyword>
<keyword evidence="3" id="KW-1185">Reference proteome</keyword>
<dbReference type="AlphaFoldDB" id="A0A8C4T5K9"/>
<reference evidence="2" key="2">
    <citation type="submission" date="2025-08" db="UniProtKB">
        <authorList>
            <consortium name="Ensembl"/>
        </authorList>
    </citation>
    <scope>IDENTIFICATION</scope>
</reference>
<dbReference type="Proteomes" id="UP000694620">
    <property type="component" value="Chromosome 8"/>
</dbReference>
<protein>
    <submittedName>
        <fullName evidence="2">Uncharacterized protein</fullName>
    </submittedName>
</protein>
<organism evidence="2 3">
    <name type="scientific">Erpetoichthys calabaricus</name>
    <name type="common">Rope fish</name>
    <name type="synonym">Calamoichthys calabaricus</name>
    <dbReference type="NCBI Taxonomy" id="27687"/>
    <lineage>
        <taxon>Eukaryota</taxon>
        <taxon>Metazoa</taxon>
        <taxon>Chordata</taxon>
        <taxon>Craniata</taxon>
        <taxon>Vertebrata</taxon>
        <taxon>Euteleostomi</taxon>
        <taxon>Actinopterygii</taxon>
        <taxon>Polypteriformes</taxon>
        <taxon>Polypteridae</taxon>
        <taxon>Erpetoichthys</taxon>
    </lineage>
</organism>
<dbReference type="GO" id="GO:0004842">
    <property type="term" value="F:ubiquitin-protein transferase activity"/>
    <property type="evidence" value="ECO:0007669"/>
    <property type="project" value="InterPro"/>
</dbReference>
<dbReference type="InterPro" id="IPR035983">
    <property type="entry name" value="Hect_E3_ubiquitin_ligase"/>
</dbReference>
<dbReference type="GeneTree" id="ENSGT00940000179799"/>
<evidence type="ECO:0000313" key="2">
    <source>
        <dbReference type="Ensembl" id="ENSECRP00000027520.1"/>
    </source>
</evidence>
<feature type="transmembrane region" description="Helical" evidence="1">
    <location>
        <begin position="16"/>
        <end position="42"/>
    </location>
</feature>
<sequence length="156" mass="17971">MILFVVVFPPLYNLKIHLLILCSLLLGCKQQCILGVAHWYVFQRTRSHFESFKEGLGALEILEVIQHHPEVLKSVFGKGVIEIYSDVSISFLFHNVCFIIIFFYIYLVDPEAVSLEDLLIFIKGSDKIPPLGFCPNRVWNSCMMAQGFHWPTHVIM</sequence>
<reference evidence="2" key="1">
    <citation type="submission" date="2021-06" db="EMBL/GenBank/DDBJ databases">
        <authorList>
            <consortium name="Wellcome Sanger Institute Data Sharing"/>
        </authorList>
    </citation>
    <scope>NUCLEOTIDE SEQUENCE [LARGE SCALE GENOMIC DNA]</scope>
</reference>
<keyword evidence="1" id="KW-0812">Transmembrane</keyword>
<proteinExistence type="predicted"/>
<accession>A0A8C4T5K9</accession>
<keyword evidence="1" id="KW-1133">Transmembrane helix</keyword>
<feature type="transmembrane region" description="Helical" evidence="1">
    <location>
        <begin position="83"/>
        <end position="107"/>
    </location>
</feature>
<evidence type="ECO:0000256" key="1">
    <source>
        <dbReference type="SAM" id="Phobius"/>
    </source>
</evidence>
<reference evidence="2" key="3">
    <citation type="submission" date="2025-09" db="UniProtKB">
        <authorList>
            <consortium name="Ensembl"/>
        </authorList>
    </citation>
    <scope>IDENTIFICATION</scope>
</reference>
<dbReference type="SUPFAM" id="SSF56204">
    <property type="entry name" value="Hect, E3 ligase catalytic domain"/>
    <property type="match status" value="1"/>
</dbReference>
<name>A0A8C4T5K9_ERPCA</name>
<evidence type="ECO:0000313" key="3">
    <source>
        <dbReference type="Proteomes" id="UP000694620"/>
    </source>
</evidence>